<dbReference type="AlphaFoldDB" id="A0A426YJL9"/>
<dbReference type="EMBL" id="AMZH03011972">
    <property type="protein sequence ID" value="RRT51913.1"/>
    <property type="molecule type" value="Genomic_DNA"/>
</dbReference>
<comment type="caution">
    <text evidence="2">The sequence shown here is derived from an EMBL/GenBank/DDBJ whole genome shotgun (WGS) entry which is preliminary data.</text>
</comment>
<proteinExistence type="predicted"/>
<evidence type="ECO:0000313" key="2">
    <source>
        <dbReference type="EMBL" id="RRT51913.1"/>
    </source>
</evidence>
<accession>A0A426YJL9</accession>
<feature type="chain" id="PRO_5019404194" description="Secreted protein" evidence="1">
    <location>
        <begin position="23"/>
        <end position="97"/>
    </location>
</feature>
<sequence>MRRWRHCKSSAWATALAATATAFRRQLAVALVMGQPLVALQRAATPCGRTVGSRPLRPSRSRPCPRVAAPCSGLGRNRSLPCRGALAAVGHHLTVAP</sequence>
<reference evidence="2 3" key="1">
    <citation type="journal article" date="2014" name="Agronomy (Basel)">
        <title>A Draft Genome Sequence for Ensete ventricosum, the Drought-Tolerant Tree Against Hunger.</title>
        <authorList>
            <person name="Harrison J."/>
            <person name="Moore K.A."/>
            <person name="Paszkiewicz K."/>
            <person name="Jones T."/>
            <person name="Grant M."/>
            <person name="Ambacheew D."/>
            <person name="Muzemil S."/>
            <person name="Studholme D.J."/>
        </authorList>
    </citation>
    <scope>NUCLEOTIDE SEQUENCE [LARGE SCALE GENOMIC DNA]</scope>
</reference>
<dbReference type="Proteomes" id="UP000287651">
    <property type="component" value="Unassembled WGS sequence"/>
</dbReference>
<evidence type="ECO:0008006" key="4">
    <source>
        <dbReference type="Google" id="ProtNLM"/>
    </source>
</evidence>
<evidence type="ECO:0000256" key="1">
    <source>
        <dbReference type="SAM" id="SignalP"/>
    </source>
</evidence>
<protein>
    <recommendedName>
        <fullName evidence="4">Secreted protein</fullName>
    </recommendedName>
</protein>
<feature type="signal peptide" evidence="1">
    <location>
        <begin position="1"/>
        <end position="22"/>
    </location>
</feature>
<name>A0A426YJL9_ENSVE</name>
<evidence type="ECO:0000313" key="3">
    <source>
        <dbReference type="Proteomes" id="UP000287651"/>
    </source>
</evidence>
<gene>
    <name evidence="2" type="ORF">B296_00025550</name>
</gene>
<keyword evidence="1" id="KW-0732">Signal</keyword>
<organism evidence="2 3">
    <name type="scientific">Ensete ventricosum</name>
    <name type="common">Abyssinian banana</name>
    <name type="synonym">Musa ensete</name>
    <dbReference type="NCBI Taxonomy" id="4639"/>
    <lineage>
        <taxon>Eukaryota</taxon>
        <taxon>Viridiplantae</taxon>
        <taxon>Streptophyta</taxon>
        <taxon>Embryophyta</taxon>
        <taxon>Tracheophyta</taxon>
        <taxon>Spermatophyta</taxon>
        <taxon>Magnoliopsida</taxon>
        <taxon>Liliopsida</taxon>
        <taxon>Zingiberales</taxon>
        <taxon>Musaceae</taxon>
        <taxon>Ensete</taxon>
    </lineage>
</organism>